<name>A0A0E9TT73_ANGAN</name>
<organism evidence="1">
    <name type="scientific">Anguilla anguilla</name>
    <name type="common">European freshwater eel</name>
    <name type="synonym">Muraena anguilla</name>
    <dbReference type="NCBI Taxonomy" id="7936"/>
    <lineage>
        <taxon>Eukaryota</taxon>
        <taxon>Metazoa</taxon>
        <taxon>Chordata</taxon>
        <taxon>Craniata</taxon>
        <taxon>Vertebrata</taxon>
        <taxon>Euteleostomi</taxon>
        <taxon>Actinopterygii</taxon>
        <taxon>Neopterygii</taxon>
        <taxon>Teleostei</taxon>
        <taxon>Anguilliformes</taxon>
        <taxon>Anguillidae</taxon>
        <taxon>Anguilla</taxon>
    </lineage>
</organism>
<protein>
    <submittedName>
        <fullName evidence="1">Uncharacterized protein</fullName>
    </submittedName>
</protein>
<dbReference type="AlphaFoldDB" id="A0A0E9TT73"/>
<reference evidence="1" key="1">
    <citation type="submission" date="2014-11" db="EMBL/GenBank/DDBJ databases">
        <authorList>
            <person name="Amaro Gonzalez C."/>
        </authorList>
    </citation>
    <scope>NUCLEOTIDE SEQUENCE</scope>
</reference>
<proteinExistence type="predicted"/>
<reference evidence="1" key="2">
    <citation type="journal article" date="2015" name="Fish Shellfish Immunol.">
        <title>Early steps in the European eel (Anguilla anguilla)-Vibrio vulnificus interaction in the gills: Role of the RtxA13 toxin.</title>
        <authorList>
            <person name="Callol A."/>
            <person name="Pajuelo D."/>
            <person name="Ebbesson L."/>
            <person name="Teles M."/>
            <person name="MacKenzie S."/>
            <person name="Amaro C."/>
        </authorList>
    </citation>
    <scope>NUCLEOTIDE SEQUENCE</scope>
</reference>
<dbReference type="EMBL" id="GBXM01051900">
    <property type="protein sequence ID" value="JAH56677.1"/>
    <property type="molecule type" value="Transcribed_RNA"/>
</dbReference>
<sequence length="32" mass="3566">MEGLTCDSQVLQLLFSTATLDFTERQPSSSFL</sequence>
<accession>A0A0E9TT73</accession>
<evidence type="ECO:0000313" key="1">
    <source>
        <dbReference type="EMBL" id="JAH56677.1"/>
    </source>
</evidence>